<dbReference type="Pfam" id="PF02086">
    <property type="entry name" value="MethyltransfD12"/>
    <property type="match status" value="1"/>
</dbReference>
<keyword evidence="3" id="KW-0949">S-adenosyl-L-methionine</keyword>
<dbReference type="GO" id="GO:0032259">
    <property type="term" value="P:methylation"/>
    <property type="evidence" value="ECO:0007669"/>
    <property type="project" value="UniProtKB-KW"/>
</dbReference>
<dbReference type="Proteomes" id="UP000095762">
    <property type="component" value="Unassembled WGS sequence"/>
</dbReference>
<sequence>MEELGIVDDQLVKEFDKLPADFWDFKNEDTKELTHSIHNYPAVMVYPISRNIISIVKKYQNIESLLDPFMGSGTVLLEGILANIEKVYGNDLNPLAHRISKAKTTLIGDEIVQYRDKLVFDLEKEYEKYDKILNMVTGYVDEELEMYYHVQNLHNHTSTLILCWHPLEAVIL</sequence>
<dbReference type="GO" id="GO:0009007">
    <property type="term" value="F:site-specific DNA-methyltransferase (adenine-specific) activity"/>
    <property type="evidence" value="ECO:0007669"/>
    <property type="project" value="UniProtKB-EC"/>
</dbReference>
<dbReference type="SUPFAM" id="SSF53335">
    <property type="entry name" value="S-adenosyl-L-methionine-dependent methyltransferases"/>
    <property type="match status" value="1"/>
</dbReference>
<organism evidence="4 5">
    <name type="scientific">Blautia obeum</name>
    <dbReference type="NCBI Taxonomy" id="40520"/>
    <lineage>
        <taxon>Bacteria</taxon>
        <taxon>Bacillati</taxon>
        <taxon>Bacillota</taxon>
        <taxon>Clostridia</taxon>
        <taxon>Lachnospirales</taxon>
        <taxon>Lachnospiraceae</taxon>
        <taxon>Blautia</taxon>
    </lineage>
</organism>
<protein>
    <recommendedName>
        <fullName evidence="6">DNA methylase N-4/N-6 domain-containing protein</fullName>
    </recommendedName>
</protein>
<dbReference type="InterPro" id="IPR029063">
    <property type="entry name" value="SAM-dependent_MTases_sf"/>
</dbReference>
<keyword evidence="1" id="KW-0489">Methyltransferase</keyword>
<dbReference type="GO" id="GO:0009307">
    <property type="term" value="P:DNA restriction-modification system"/>
    <property type="evidence" value="ECO:0007669"/>
    <property type="project" value="InterPro"/>
</dbReference>
<dbReference type="EMBL" id="CZBP01000039">
    <property type="protein sequence ID" value="CUQ38330.1"/>
    <property type="molecule type" value="Genomic_DNA"/>
</dbReference>
<dbReference type="RefSeq" id="WP_055060571.1">
    <property type="nucleotide sequence ID" value="NZ_CZBP01000039.1"/>
</dbReference>
<evidence type="ECO:0008006" key="6">
    <source>
        <dbReference type="Google" id="ProtNLM"/>
    </source>
</evidence>
<evidence type="ECO:0000313" key="4">
    <source>
        <dbReference type="EMBL" id="CUQ38330.1"/>
    </source>
</evidence>
<gene>
    <name evidence="4" type="ORF">ERS852569_03535</name>
</gene>
<dbReference type="Gene3D" id="3.40.50.150">
    <property type="entry name" value="Vaccinia Virus protein VP39"/>
    <property type="match status" value="1"/>
</dbReference>
<evidence type="ECO:0000256" key="1">
    <source>
        <dbReference type="ARBA" id="ARBA00022603"/>
    </source>
</evidence>
<accession>A0A174W2A0</accession>
<proteinExistence type="predicted"/>
<keyword evidence="2" id="KW-0808">Transferase</keyword>
<evidence type="ECO:0000256" key="2">
    <source>
        <dbReference type="ARBA" id="ARBA00022679"/>
    </source>
</evidence>
<reference evidence="4 5" key="1">
    <citation type="submission" date="2015-09" db="EMBL/GenBank/DDBJ databases">
        <authorList>
            <consortium name="Pathogen Informatics"/>
        </authorList>
    </citation>
    <scope>NUCLEOTIDE SEQUENCE [LARGE SCALE GENOMIC DNA]</scope>
    <source>
        <strain evidence="4 5">2789STDY5834957</strain>
    </source>
</reference>
<evidence type="ECO:0000313" key="5">
    <source>
        <dbReference type="Proteomes" id="UP000095762"/>
    </source>
</evidence>
<dbReference type="InterPro" id="IPR012327">
    <property type="entry name" value="MeTrfase_D12"/>
</dbReference>
<evidence type="ECO:0000256" key="3">
    <source>
        <dbReference type="ARBA" id="ARBA00022691"/>
    </source>
</evidence>
<dbReference type="AlphaFoldDB" id="A0A174W2A0"/>
<name>A0A174W2A0_9FIRM</name>